<name>A0A4S8HB63_9BACT</name>
<dbReference type="PANTHER" id="PTHR43798">
    <property type="entry name" value="MONOACYLGLYCEROL LIPASE"/>
    <property type="match status" value="1"/>
</dbReference>
<organism evidence="2 3">
    <name type="scientific">Niastella caeni</name>
    <dbReference type="NCBI Taxonomy" id="2569763"/>
    <lineage>
        <taxon>Bacteria</taxon>
        <taxon>Pseudomonadati</taxon>
        <taxon>Bacteroidota</taxon>
        <taxon>Chitinophagia</taxon>
        <taxon>Chitinophagales</taxon>
        <taxon>Chitinophagaceae</taxon>
        <taxon>Niastella</taxon>
    </lineage>
</organism>
<accession>A0A4S8HB63</accession>
<dbReference type="RefSeq" id="WP_136580431.1">
    <property type="nucleotide sequence ID" value="NZ_STFF01000012.1"/>
</dbReference>
<protein>
    <submittedName>
        <fullName evidence="2">Alpha/beta hydrolase</fullName>
    </submittedName>
</protein>
<keyword evidence="3" id="KW-1185">Reference proteome</keyword>
<evidence type="ECO:0000313" key="3">
    <source>
        <dbReference type="Proteomes" id="UP000306918"/>
    </source>
</evidence>
<dbReference type="EMBL" id="STFF01000012">
    <property type="protein sequence ID" value="THU31987.1"/>
    <property type="molecule type" value="Genomic_DNA"/>
</dbReference>
<dbReference type="Proteomes" id="UP000306918">
    <property type="component" value="Unassembled WGS sequence"/>
</dbReference>
<comment type="caution">
    <text evidence="2">The sequence shown here is derived from an EMBL/GenBank/DDBJ whole genome shotgun (WGS) entry which is preliminary data.</text>
</comment>
<dbReference type="InterPro" id="IPR029058">
    <property type="entry name" value="AB_hydrolase_fold"/>
</dbReference>
<dbReference type="PRINTS" id="PR00111">
    <property type="entry name" value="ABHYDROLASE"/>
</dbReference>
<dbReference type="Gene3D" id="3.40.50.1820">
    <property type="entry name" value="alpha/beta hydrolase"/>
    <property type="match status" value="1"/>
</dbReference>
<feature type="domain" description="AB hydrolase-1" evidence="1">
    <location>
        <begin position="24"/>
        <end position="257"/>
    </location>
</feature>
<dbReference type="SUPFAM" id="SSF53474">
    <property type="entry name" value="alpha/beta-Hydrolases"/>
    <property type="match status" value="1"/>
</dbReference>
<evidence type="ECO:0000313" key="2">
    <source>
        <dbReference type="EMBL" id="THU31987.1"/>
    </source>
</evidence>
<gene>
    <name evidence="2" type="ORF">FAM09_27775</name>
</gene>
<dbReference type="GO" id="GO:0016787">
    <property type="term" value="F:hydrolase activity"/>
    <property type="evidence" value="ECO:0007669"/>
    <property type="project" value="UniProtKB-KW"/>
</dbReference>
<dbReference type="InterPro" id="IPR000073">
    <property type="entry name" value="AB_hydrolase_1"/>
</dbReference>
<dbReference type="OrthoDB" id="252464at2"/>
<proteinExistence type="predicted"/>
<dbReference type="AlphaFoldDB" id="A0A4S8HB63"/>
<keyword evidence="2" id="KW-0378">Hydrolase</keyword>
<dbReference type="Pfam" id="PF00561">
    <property type="entry name" value="Abhydrolase_1"/>
    <property type="match status" value="1"/>
</dbReference>
<evidence type="ECO:0000259" key="1">
    <source>
        <dbReference type="Pfam" id="PF00561"/>
    </source>
</evidence>
<dbReference type="InterPro" id="IPR050266">
    <property type="entry name" value="AB_hydrolase_sf"/>
</dbReference>
<sequence>MATENNILIDGKPVFYRVEGKGQPVVLVHGFSEDGTVWENQVEYLKSKFQLIIPDLPGSGKSSPFDYAQGEAIWSMEYFAECIRAILDKENIAAASMIGHSMGGYITLAFAEAWPHRLQSFGLFHSTAFADSEEKKTARRRGIEFIQQNGAAKFLEQSIPNLFSEATKKRQPELVGKILGRFSNFIGQSLVNYYKAMMVRADRTHVLKKFPRPVLFIMGKHDTAVPYEQGLQQCYMPGLSYIHTLEHSGHMGMWEEPVLSNVFMEEFLMHGQFA</sequence>
<reference evidence="2 3" key="1">
    <citation type="submission" date="2019-04" db="EMBL/GenBank/DDBJ databases">
        <title>Niastella caeni sp. nov., isolated from activated sludge.</title>
        <authorList>
            <person name="Sheng M."/>
        </authorList>
    </citation>
    <scope>NUCLEOTIDE SEQUENCE [LARGE SCALE GENOMIC DNA]</scope>
    <source>
        <strain evidence="2 3">HX-2-15</strain>
    </source>
</reference>